<feature type="domain" description="SnoaL-like" evidence="1">
    <location>
        <begin position="17"/>
        <end position="125"/>
    </location>
</feature>
<dbReference type="Proteomes" id="UP000331127">
    <property type="component" value="Unassembled WGS sequence"/>
</dbReference>
<dbReference type="Gene3D" id="3.10.450.50">
    <property type="match status" value="1"/>
</dbReference>
<sequence length="170" mass="19446">MNHSEATDAAFLRRFATDWLVAWNSHDTEQVLALLHLDIVWEDTVFWTDVIHGREALREYVERIWKAMPDVRFDEVQLFTAPEDGRAVVLFRQEGSGPPQLDPTRRFETYGCDIFLEFTDGLLSRYLAQYEITEMMRQLGALPPRDGKIGGAYLLALLGGDRTAHSTGSR</sequence>
<dbReference type="InterPro" id="IPR037401">
    <property type="entry name" value="SnoaL-like"/>
</dbReference>
<accession>A0A5M3WIY9</accession>
<protein>
    <recommendedName>
        <fullName evidence="1">SnoaL-like domain-containing protein</fullName>
    </recommendedName>
</protein>
<evidence type="ECO:0000313" key="2">
    <source>
        <dbReference type="EMBL" id="GES07131.1"/>
    </source>
</evidence>
<dbReference type="InterPro" id="IPR032710">
    <property type="entry name" value="NTF2-like_dom_sf"/>
</dbReference>
<organism evidence="2 3">
    <name type="scientific">Acrocarpospora macrocephala</name>
    <dbReference type="NCBI Taxonomy" id="150177"/>
    <lineage>
        <taxon>Bacteria</taxon>
        <taxon>Bacillati</taxon>
        <taxon>Actinomycetota</taxon>
        <taxon>Actinomycetes</taxon>
        <taxon>Streptosporangiales</taxon>
        <taxon>Streptosporangiaceae</taxon>
        <taxon>Acrocarpospora</taxon>
    </lineage>
</organism>
<keyword evidence="3" id="KW-1185">Reference proteome</keyword>
<dbReference type="SUPFAM" id="SSF54427">
    <property type="entry name" value="NTF2-like"/>
    <property type="match status" value="1"/>
</dbReference>
<evidence type="ECO:0000313" key="3">
    <source>
        <dbReference type="Proteomes" id="UP000331127"/>
    </source>
</evidence>
<dbReference type="Pfam" id="PF12680">
    <property type="entry name" value="SnoaL_2"/>
    <property type="match status" value="1"/>
</dbReference>
<gene>
    <name evidence="2" type="ORF">Amac_007260</name>
</gene>
<dbReference type="EMBL" id="BLAE01000005">
    <property type="protein sequence ID" value="GES07131.1"/>
    <property type="molecule type" value="Genomic_DNA"/>
</dbReference>
<comment type="caution">
    <text evidence="2">The sequence shown here is derived from an EMBL/GenBank/DDBJ whole genome shotgun (WGS) entry which is preliminary data.</text>
</comment>
<dbReference type="OrthoDB" id="4153705at2"/>
<evidence type="ECO:0000259" key="1">
    <source>
        <dbReference type="Pfam" id="PF12680"/>
    </source>
</evidence>
<dbReference type="RefSeq" id="WP_155352846.1">
    <property type="nucleotide sequence ID" value="NZ_BAAAHL010000077.1"/>
</dbReference>
<proteinExistence type="predicted"/>
<reference evidence="2 3" key="1">
    <citation type="submission" date="2019-10" db="EMBL/GenBank/DDBJ databases">
        <title>Whole genome shotgun sequence of Acrocarpospora macrocephala NBRC 16266.</title>
        <authorList>
            <person name="Ichikawa N."/>
            <person name="Kimura A."/>
            <person name="Kitahashi Y."/>
            <person name="Komaki H."/>
            <person name="Oguchi A."/>
        </authorList>
    </citation>
    <scope>NUCLEOTIDE SEQUENCE [LARGE SCALE GENOMIC DNA]</scope>
    <source>
        <strain evidence="2 3">NBRC 16266</strain>
    </source>
</reference>
<dbReference type="AlphaFoldDB" id="A0A5M3WIY9"/>
<name>A0A5M3WIY9_9ACTN</name>